<organism evidence="20 21">
    <name type="scientific">Drosophila arizonae</name>
    <name type="common">Fruit fly</name>
    <dbReference type="NCBI Taxonomy" id="7263"/>
    <lineage>
        <taxon>Eukaryota</taxon>
        <taxon>Metazoa</taxon>
        <taxon>Ecdysozoa</taxon>
        <taxon>Arthropoda</taxon>
        <taxon>Hexapoda</taxon>
        <taxon>Insecta</taxon>
        <taxon>Pterygota</taxon>
        <taxon>Neoptera</taxon>
        <taxon>Endopterygota</taxon>
        <taxon>Diptera</taxon>
        <taxon>Brachycera</taxon>
        <taxon>Muscomorpha</taxon>
        <taxon>Ephydroidea</taxon>
        <taxon>Drosophilidae</taxon>
        <taxon>Drosophila</taxon>
    </lineage>
</organism>
<feature type="domain" description="Helicase ATP-binding" evidence="18">
    <location>
        <begin position="127"/>
        <end position="294"/>
    </location>
</feature>
<dbReference type="PANTHER" id="PTHR18934">
    <property type="entry name" value="ATP-DEPENDENT RNA HELICASE"/>
    <property type="match status" value="1"/>
</dbReference>
<feature type="domain" description="Helicase C-terminal" evidence="19">
    <location>
        <begin position="354"/>
        <end position="526"/>
    </location>
</feature>
<dbReference type="SMART" id="SM00487">
    <property type="entry name" value="DEXDc"/>
    <property type="match status" value="1"/>
</dbReference>
<dbReference type="CDD" id="cd18791">
    <property type="entry name" value="SF2_C_RHA"/>
    <property type="match status" value="1"/>
</dbReference>
<accession>A0ABM1Q3A2</accession>
<keyword evidence="13" id="KW-0896">Oogenesis</keyword>
<dbReference type="Gene3D" id="3.40.50.300">
    <property type="entry name" value="P-loop containing nucleotide triphosphate hydrolases"/>
    <property type="match status" value="2"/>
</dbReference>
<feature type="domain" description="Tudor" evidence="17">
    <location>
        <begin position="937"/>
        <end position="1000"/>
    </location>
</feature>
<dbReference type="RefSeq" id="XP_017873938.1">
    <property type="nucleotide sequence ID" value="XM_018018449.1"/>
</dbReference>
<dbReference type="Pfam" id="PF00567">
    <property type="entry name" value="TUDOR"/>
    <property type="match status" value="1"/>
</dbReference>
<dbReference type="Gene3D" id="2.40.50.90">
    <property type="match status" value="1"/>
</dbReference>
<evidence type="ECO:0000259" key="17">
    <source>
        <dbReference type="PROSITE" id="PS50304"/>
    </source>
</evidence>
<evidence type="ECO:0000256" key="9">
    <source>
        <dbReference type="ARBA" id="ARBA00022801"/>
    </source>
</evidence>
<sequence>MDSDLMDFFDFSKQFSRAPAPKGYITGDPTAFTTETIDSKPIKRELMGKDYVHEVVEKEKHLMKKLADGYNTSKNRRTLDELDSDDDEVLMKELPIVRSDEEYYKKYRFDLNRNKNLPIYEQREDILAAIRENPVVILKGETGCGKTTQVPQYILDEAFKRREFCNIVVTQPRRIAAISIANRVCHERKWQPGTVCSYQVGLHRQSNLEDTRLLYCTTGVLLNNLVRVKTLTQYTHIILDEVHERDQDMDFLLLVVRRLLALNSRHVKVILMSATIDTREFSKYFAMSSSLPPVVTASHGRKFPLVKFYRDQLKNIHWKDEPQRTTPGIGPEGYSDAIKLLLVIDNMERKADNQSQQSYEEAKRTGAVLIFLPGIHEIDTMAEHIGRIVDENPNFKISIVRCHSLMSPDSQEEVFLPPPLGHRKVILTTNISESSITVPDVSYVIDFCLTKVLHTDTASNFSSLRLEWASKVNCRQRAGRVGRLRSGRVYRMVTKDFYMNHMNEFGIPEMLRSPLQNSVLKAKELEMGKPSEILALAMSPPNLSDIQNTVLLLKEVGALYTTVDGVYEELDGDLSFWGKIMSKFPLDVRLSRLIILGYVFNCLDEAIVIAAGLTVRSLYVTGSRGQMNEAFWMHYIFADGSGSDMIGIWRVYRIYLNMCQDRMLKESAQQWARRFNVNLRSLKEMHLMVQDLRQRCASLNIQPLPYGACHMWDDREKSIILKVIIAGAFYPNYFMRSNKANADYDRSLFQTICGNDPCRTVYFTNFEPRYMGELYTRRIKELFLEAKIPPENIDVTFQHGSEKVFVTFKPDDEDVDTTKVVQVPGRVMTEVYKAVRMRLENQNRPLRVMDKNSAFKYVEQNRIGVISDCTWVPPSNQWPVELLTLPSVFDKTIYGLITHVANCGKFYFQPQALAERIASMSEIFNRSLELSCYVQNAKAVTKGLQLLAKRGNLYQRAVVLKVETQINGYPRFRVRFIDYGDVAVVPIDKLRLMSPQLKRDFERLPPRMFECRLALVQPSSVASSYNQWPQHANEMLISVAKSGRVELEIYSLVNNVAAVLIHTRGGVLNDMLVDRQLARRADEDYMSRKDHDLRLRKQETKRNVSITDQRLINEEYLRFAQLPKDADLEPPPLNKCNLSIRLKGPYSPLEASLNSMLRIGMYKSVFIDKESVNSVLLDSDPQDRHDQMVVAASVTEAFDNLTVRGTTLMPNIHGFGALMAMLFCPTMQIKCNKDRTKYVSILAGLGYNPDTMQPHFEEHDMVINLDVVILKDDLRIINQMRYNIDSMFYNFDVNEMPSVGTEDRVVIFNQLRSLLIRLLGKDRSFIERHVSNFEYLWEDMSDLEPPSEPYGKRAIFPMHSSYDLESENMGNLLSLQANCKELYSWRNFEGTMQPMKCRLCNDTLESVAELRLHLLTQLHRDREKQVGWKQN</sequence>
<comment type="catalytic activity">
    <reaction evidence="16">
        <text>ATP + H2O = ADP + phosphate + H(+)</text>
        <dbReference type="Rhea" id="RHEA:13065"/>
        <dbReference type="ChEBI" id="CHEBI:15377"/>
        <dbReference type="ChEBI" id="CHEBI:15378"/>
        <dbReference type="ChEBI" id="CHEBI:30616"/>
        <dbReference type="ChEBI" id="CHEBI:43474"/>
        <dbReference type="ChEBI" id="CHEBI:456216"/>
        <dbReference type="EC" id="3.6.4.13"/>
    </reaction>
</comment>
<dbReference type="Gene3D" id="2.30.30.140">
    <property type="match status" value="1"/>
</dbReference>
<evidence type="ECO:0000256" key="15">
    <source>
        <dbReference type="ARBA" id="ARBA00023254"/>
    </source>
</evidence>
<protein>
    <recommendedName>
        <fullName evidence="4">Probable ATP-dependent RNA helicase spindle-E</fullName>
        <ecNumber evidence="3">3.6.4.13</ecNumber>
    </recommendedName>
</protein>
<dbReference type="InterPro" id="IPR014001">
    <property type="entry name" value="Helicase_ATP-bd"/>
</dbReference>
<evidence type="ECO:0000259" key="18">
    <source>
        <dbReference type="PROSITE" id="PS51192"/>
    </source>
</evidence>
<keyword evidence="10 21" id="KW-0347">Helicase</keyword>
<comment type="subcellular location">
    <subcellularLocation>
        <location evidence="1">Cytoplasm</location>
    </subcellularLocation>
</comment>
<evidence type="ECO:0000256" key="5">
    <source>
        <dbReference type="ARBA" id="ARBA00022473"/>
    </source>
</evidence>
<dbReference type="GO" id="GO:0004386">
    <property type="term" value="F:helicase activity"/>
    <property type="evidence" value="ECO:0007669"/>
    <property type="project" value="UniProtKB-KW"/>
</dbReference>
<dbReference type="PROSITE" id="PS50304">
    <property type="entry name" value="TUDOR"/>
    <property type="match status" value="1"/>
</dbReference>
<dbReference type="PROSITE" id="PS00028">
    <property type="entry name" value="ZINC_FINGER_C2H2_1"/>
    <property type="match status" value="1"/>
</dbReference>
<keyword evidence="20" id="KW-1185">Reference proteome</keyword>
<dbReference type="InterPro" id="IPR007502">
    <property type="entry name" value="Helicase-assoc_dom"/>
</dbReference>
<dbReference type="PANTHER" id="PTHR18934:SF113">
    <property type="entry name" value="ATP-DEPENDENT RNA HELICASE TDRD9"/>
    <property type="match status" value="1"/>
</dbReference>
<evidence type="ECO:0000256" key="6">
    <source>
        <dbReference type="ARBA" id="ARBA00022490"/>
    </source>
</evidence>
<dbReference type="InterPro" id="IPR035437">
    <property type="entry name" value="SNase_OB-fold_sf"/>
</dbReference>
<evidence type="ECO:0000313" key="21">
    <source>
        <dbReference type="RefSeq" id="XP_017873938.1"/>
    </source>
</evidence>
<evidence type="ECO:0000256" key="1">
    <source>
        <dbReference type="ARBA" id="ARBA00004496"/>
    </source>
</evidence>
<dbReference type="Pfam" id="PF00270">
    <property type="entry name" value="DEAD"/>
    <property type="match status" value="1"/>
</dbReference>
<dbReference type="SUPFAM" id="SSF63748">
    <property type="entry name" value="Tudor/PWWP/MBT"/>
    <property type="match status" value="1"/>
</dbReference>
<evidence type="ECO:0000256" key="2">
    <source>
        <dbReference type="ARBA" id="ARBA00008792"/>
    </source>
</evidence>
<dbReference type="GeneID" id="108621249"/>
<dbReference type="PROSITE" id="PS51194">
    <property type="entry name" value="HELICASE_CTER"/>
    <property type="match status" value="1"/>
</dbReference>
<evidence type="ECO:0000313" key="20">
    <source>
        <dbReference type="Proteomes" id="UP000694904"/>
    </source>
</evidence>
<evidence type="ECO:0000256" key="8">
    <source>
        <dbReference type="ARBA" id="ARBA00022782"/>
    </source>
</evidence>
<dbReference type="PROSITE" id="PS51192">
    <property type="entry name" value="HELICASE_ATP_BIND_1"/>
    <property type="match status" value="1"/>
</dbReference>
<dbReference type="InterPro" id="IPR001650">
    <property type="entry name" value="Helicase_C-like"/>
</dbReference>
<keyword evidence="9" id="KW-0378">Hydrolase</keyword>
<dbReference type="Pfam" id="PF00271">
    <property type="entry name" value="Helicase_C"/>
    <property type="match status" value="1"/>
</dbReference>
<keyword evidence="5" id="KW-0217">Developmental protein</keyword>
<dbReference type="SMART" id="SM00490">
    <property type="entry name" value="HELICc"/>
    <property type="match status" value="1"/>
</dbReference>
<evidence type="ECO:0000256" key="16">
    <source>
        <dbReference type="ARBA" id="ARBA00047984"/>
    </source>
</evidence>
<evidence type="ECO:0000256" key="13">
    <source>
        <dbReference type="ARBA" id="ARBA00022943"/>
    </source>
</evidence>
<dbReference type="EC" id="3.6.4.13" evidence="3"/>
<dbReference type="Gene3D" id="1.20.120.1080">
    <property type="match status" value="1"/>
</dbReference>
<evidence type="ECO:0000256" key="14">
    <source>
        <dbReference type="ARBA" id="ARBA00023158"/>
    </source>
</evidence>
<dbReference type="InterPro" id="IPR013087">
    <property type="entry name" value="Znf_C2H2_type"/>
</dbReference>
<comment type="similarity">
    <text evidence="2">Belongs to the DEAD box helicase family. DEAH subfamily.</text>
</comment>
<dbReference type="SUPFAM" id="SSF52540">
    <property type="entry name" value="P-loop containing nucleoside triphosphate hydrolases"/>
    <property type="match status" value="1"/>
</dbReference>
<keyword evidence="14" id="KW-0943">RNA-mediated gene silencing</keyword>
<evidence type="ECO:0000256" key="3">
    <source>
        <dbReference type="ARBA" id="ARBA00012552"/>
    </source>
</evidence>
<reference evidence="20" key="1">
    <citation type="journal article" date="1997" name="Nucleic Acids Res.">
        <title>tRNAscan-SE: a program for improved detection of transfer RNA genes in genomic sequence.</title>
        <authorList>
            <person name="Lowe T.M."/>
            <person name="Eddy S.R."/>
        </authorList>
    </citation>
    <scope>NUCLEOTIDE SEQUENCE [LARGE SCALE GENOMIC DNA]</scope>
</reference>
<dbReference type="SMART" id="SM00333">
    <property type="entry name" value="TUDOR"/>
    <property type="match status" value="1"/>
</dbReference>
<dbReference type="InterPro" id="IPR002999">
    <property type="entry name" value="Tudor"/>
</dbReference>
<evidence type="ECO:0000256" key="4">
    <source>
        <dbReference type="ARBA" id="ARBA00013352"/>
    </source>
</evidence>
<reference evidence="20" key="2">
    <citation type="journal article" date="2016" name="G3 (Bethesda)">
        <title>Genome Evolution in Three Species of Cactophilic Drosophila.</title>
        <authorList>
            <person name="Sanchez-Flores A."/>
            <person name="Penazola F."/>
            <person name="Carpinteyro-Ponce J."/>
            <person name="Nazario-Yepiz N."/>
            <person name="Abreu-Goodger C."/>
            <person name="Machado C.A."/>
            <person name="Markow T.A."/>
        </authorList>
    </citation>
    <scope>NUCLEOTIDE SEQUENCE [LARGE SCALE GENOMIC DNA]</scope>
</reference>
<evidence type="ECO:0000256" key="12">
    <source>
        <dbReference type="ARBA" id="ARBA00022871"/>
    </source>
</evidence>
<keyword evidence="12" id="KW-0744">Spermatogenesis</keyword>
<gene>
    <name evidence="21" type="primary">LOC108621249</name>
</gene>
<name>A0ABM1Q3A2_DROAR</name>
<dbReference type="Proteomes" id="UP000694904">
    <property type="component" value="Chromosome 2"/>
</dbReference>
<reference evidence="21" key="3">
    <citation type="submission" date="2025-08" db="UniProtKB">
        <authorList>
            <consortium name="RefSeq"/>
        </authorList>
    </citation>
    <scope>IDENTIFICATION</scope>
    <source>
        <tissue evidence="21">Whole organism</tissue>
    </source>
</reference>
<evidence type="ECO:0000256" key="11">
    <source>
        <dbReference type="ARBA" id="ARBA00022840"/>
    </source>
</evidence>
<keyword evidence="11" id="KW-0067">ATP-binding</keyword>
<dbReference type="InterPro" id="IPR027417">
    <property type="entry name" value="P-loop_NTPase"/>
</dbReference>
<evidence type="ECO:0000259" key="19">
    <source>
        <dbReference type="PROSITE" id="PS51194"/>
    </source>
</evidence>
<evidence type="ECO:0000256" key="10">
    <source>
        <dbReference type="ARBA" id="ARBA00022806"/>
    </source>
</evidence>
<dbReference type="SMART" id="SM00847">
    <property type="entry name" value="HA2"/>
    <property type="match status" value="1"/>
</dbReference>
<keyword evidence="7" id="KW-0547">Nucleotide-binding</keyword>
<keyword evidence="6" id="KW-0963">Cytoplasm</keyword>
<keyword evidence="15" id="KW-0469">Meiosis</keyword>
<keyword evidence="8" id="KW-0221">Differentiation</keyword>
<dbReference type="Pfam" id="PF21010">
    <property type="entry name" value="HA2_C"/>
    <property type="match status" value="1"/>
</dbReference>
<proteinExistence type="inferred from homology"/>
<evidence type="ECO:0000256" key="7">
    <source>
        <dbReference type="ARBA" id="ARBA00022741"/>
    </source>
</evidence>
<dbReference type="InterPro" id="IPR011545">
    <property type="entry name" value="DEAD/DEAH_box_helicase_dom"/>
</dbReference>